<keyword evidence="3" id="KW-1185">Reference proteome</keyword>
<evidence type="ECO:0000313" key="3">
    <source>
        <dbReference type="Proteomes" id="UP000614811"/>
    </source>
</evidence>
<feature type="region of interest" description="Disordered" evidence="1">
    <location>
        <begin position="55"/>
        <end position="75"/>
    </location>
</feature>
<name>A0A918RJ56_9GAMM</name>
<dbReference type="EMBL" id="BMXA01000001">
    <property type="protein sequence ID" value="GGZ96854.1"/>
    <property type="molecule type" value="Genomic_DNA"/>
</dbReference>
<evidence type="ECO:0000313" key="2">
    <source>
        <dbReference type="EMBL" id="GGZ96854.1"/>
    </source>
</evidence>
<reference evidence="2" key="1">
    <citation type="journal article" date="2014" name="Int. J. Syst. Evol. Microbiol.">
        <title>Complete genome sequence of Corynebacterium casei LMG S-19264T (=DSM 44701T), isolated from a smear-ripened cheese.</title>
        <authorList>
            <consortium name="US DOE Joint Genome Institute (JGI-PGF)"/>
            <person name="Walter F."/>
            <person name="Albersmeier A."/>
            <person name="Kalinowski J."/>
            <person name="Ruckert C."/>
        </authorList>
    </citation>
    <scope>NUCLEOTIDE SEQUENCE</scope>
    <source>
        <strain evidence="2">KCTC 12711</strain>
    </source>
</reference>
<gene>
    <name evidence="2" type="ORF">GCM10008090_01370</name>
</gene>
<proteinExistence type="predicted"/>
<accession>A0A918RJ56</accession>
<reference evidence="2" key="2">
    <citation type="submission" date="2020-09" db="EMBL/GenBank/DDBJ databases">
        <authorList>
            <person name="Sun Q."/>
            <person name="Kim S."/>
        </authorList>
    </citation>
    <scope>NUCLEOTIDE SEQUENCE</scope>
    <source>
        <strain evidence="2">KCTC 12711</strain>
    </source>
</reference>
<dbReference type="Proteomes" id="UP000614811">
    <property type="component" value="Unassembled WGS sequence"/>
</dbReference>
<comment type="caution">
    <text evidence="2">The sequence shown here is derived from an EMBL/GenBank/DDBJ whole genome shotgun (WGS) entry which is preliminary data.</text>
</comment>
<protein>
    <submittedName>
        <fullName evidence="2">Uncharacterized protein</fullName>
    </submittedName>
</protein>
<evidence type="ECO:0000256" key="1">
    <source>
        <dbReference type="SAM" id="MobiDB-lite"/>
    </source>
</evidence>
<feature type="compositionally biased region" description="Polar residues" evidence="1">
    <location>
        <begin position="66"/>
        <end position="75"/>
    </location>
</feature>
<organism evidence="2 3">
    <name type="scientific">Arenicella chitinivorans</name>
    <dbReference type="NCBI Taxonomy" id="1329800"/>
    <lineage>
        <taxon>Bacteria</taxon>
        <taxon>Pseudomonadati</taxon>
        <taxon>Pseudomonadota</taxon>
        <taxon>Gammaproteobacteria</taxon>
        <taxon>Arenicellales</taxon>
        <taxon>Arenicellaceae</taxon>
        <taxon>Arenicella</taxon>
    </lineage>
</organism>
<dbReference type="AlphaFoldDB" id="A0A918RJ56"/>
<sequence length="75" mass="8299">MTACFQVRSTKRVIRCNTPQHTLGASLPHRKRQRRDNEAGSEIIYTGGGVKELGAMDGVSKPRMNLGSNNNEDEI</sequence>